<dbReference type="InterPro" id="IPR001938">
    <property type="entry name" value="Thaumatin"/>
</dbReference>
<dbReference type="RefSeq" id="WP_382343637.1">
    <property type="nucleotide sequence ID" value="NZ_JBHSAB010000023.1"/>
</dbReference>
<protein>
    <submittedName>
        <fullName evidence="2">Thaumatin family protein</fullName>
    </submittedName>
</protein>
<keyword evidence="1" id="KW-0732">Signal</keyword>
<feature type="signal peptide" evidence="1">
    <location>
        <begin position="1"/>
        <end position="22"/>
    </location>
</feature>
<dbReference type="EMBL" id="JBHSAB010000023">
    <property type="protein sequence ID" value="MFC3909428.1"/>
    <property type="molecule type" value="Genomic_DNA"/>
</dbReference>
<evidence type="ECO:0000313" key="2">
    <source>
        <dbReference type="EMBL" id="MFC3909428.1"/>
    </source>
</evidence>
<dbReference type="SUPFAM" id="SSF49870">
    <property type="entry name" value="Osmotin, thaumatin-like protein"/>
    <property type="match status" value="1"/>
</dbReference>
<dbReference type="Gene3D" id="2.60.110.10">
    <property type="entry name" value="Thaumatin"/>
    <property type="match status" value="2"/>
</dbReference>
<dbReference type="Proteomes" id="UP001595758">
    <property type="component" value="Unassembled WGS sequence"/>
</dbReference>
<dbReference type="PANTHER" id="PTHR31048">
    <property type="entry name" value="OS03G0233200 PROTEIN"/>
    <property type="match status" value="1"/>
</dbReference>
<name>A0ABV8CGK3_9GAMM</name>
<dbReference type="PROSITE" id="PS51367">
    <property type="entry name" value="THAUMATIN_2"/>
    <property type="match status" value="1"/>
</dbReference>
<accession>A0ABV8CGK3</accession>
<reference evidence="3" key="1">
    <citation type="journal article" date="2019" name="Int. J. Syst. Evol. Microbiol.">
        <title>The Global Catalogue of Microorganisms (GCM) 10K type strain sequencing project: providing services to taxonomists for standard genome sequencing and annotation.</title>
        <authorList>
            <consortium name="The Broad Institute Genomics Platform"/>
            <consortium name="The Broad Institute Genome Sequencing Center for Infectious Disease"/>
            <person name="Wu L."/>
            <person name="Ma J."/>
        </authorList>
    </citation>
    <scope>NUCLEOTIDE SEQUENCE [LARGE SCALE GENOMIC DNA]</scope>
    <source>
        <strain evidence="3">CCUG 59858</strain>
    </source>
</reference>
<comment type="caution">
    <text evidence="2">The sequence shown here is derived from an EMBL/GenBank/DDBJ whole genome shotgun (WGS) entry which is preliminary data.</text>
</comment>
<dbReference type="Pfam" id="PF00314">
    <property type="entry name" value="Thaumatin"/>
    <property type="match status" value="2"/>
</dbReference>
<gene>
    <name evidence="2" type="ORF">ACFORL_10130</name>
</gene>
<evidence type="ECO:0000256" key="1">
    <source>
        <dbReference type="SAM" id="SignalP"/>
    </source>
</evidence>
<proteinExistence type="predicted"/>
<evidence type="ECO:0000313" key="3">
    <source>
        <dbReference type="Proteomes" id="UP001595758"/>
    </source>
</evidence>
<feature type="chain" id="PRO_5047499853" evidence="1">
    <location>
        <begin position="23"/>
        <end position="758"/>
    </location>
</feature>
<organism evidence="2 3">
    <name type="scientific">Legionella dresdenensis</name>
    <dbReference type="NCBI Taxonomy" id="450200"/>
    <lineage>
        <taxon>Bacteria</taxon>
        <taxon>Pseudomonadati</taxon>
        <taxon>Pseudomonadota</taxon>
        <taxon>Gammaproteobacteria</taxon>
        <taxon>Legionellales</taxon>
        <taxon>Legionellaceae</taxon>
        <taxon>Legionella</taxon>
    </lineage>
</organism>
<dbReference type="InterPro" id="IPR037176">
    <property type="entry name" value="Osmotin/thaumatin-like_sf"/>
</dbReference>
<sequence length="758" mass="79302">MTLIKNTIQALSLFAVSTCSVAGIDPVKWVQQQSFPAEILVDGGTYVASYTFTNQIPATMVKPLIIEKTSNSGSEFSYEDLCTGKRLAYRETCNVTIYLNPTIEGSKTVQLIQAYGNDRVPLPQLYTIAVQQGGSHTVVGDIATALPSTLGINTSAPWRFIFTNNNTFPITGINISVSGSSYDTNCGLSLTNTAPGNSCYVEGTFTAMSAGPQTITATLSYSQGSPVTLSTSTVGDGQSSGLICQPANPLASEVLINTSAPATLLCTNKSGNDITIDNHVTSYPSGGADGNFVPTPAGGDNCTAQVLPNNASCQLSGTYTAPASAHNGVIISLLVNYHTASTPGLSSQTSTTTNVVTAINNIRTIHLINNCNFNVWWSMVGGAITNTPVCSSNSDCPSGSTCNTASKICYFNNYGPQTGSYELTSNGGTATTQIIQTAASTPGDQVLWKGLISASTQCNGSSCLNNDCQSNGGTTSCAAGVGFQQPATEAEFTLQLVGAGSVDTYDISNVNGFSMPISMATSQSASNYTCGTAGNNVAAGSLQACNYSNVTPPTNMYYWVSNTGVGCTSQNMCSDATKICGLAFNPNSNSFVKNCGSFLGYWAANQICQTSPSFSSPFGDNFSCNQMLSNPFPSNTYTLTQLLKCSPPSSSAPLFNSCYLNYSGYNAQQLSQCCGCTDWPGIANPSASCPVGQVDPQWTTYVQPLIQWMKQACPTSYSYPYDDKASTFQCAASASNEYTITFCPGNGTGLPAGKTDGR</sequence>
<keyword evidence="3" id="KW-1185">Reference proteome</keyword>